<name>A0AAD8PSY1_9PEZI</name>
<evidence type="ECO:0000313" key="3">
    <source>
        <dbReference type="Proteomes" id="UP001230504"/>
    </source>
</evidence>
<dbReference type="Proteomes" id="UP001230504">
    <property type="component" value="Unassembled WGS sequence"/>
</dbReference>
<reference evidence="2" key="1">
    <citation type="submission" date="2021-06" db="EMBL/GenBank/DDBJ databases">
        <title>Comparative genomics, transcriptomics and evolutionary studies reveal genomic signatures of adaptation to plant cell wall in hemibiotrophic fungi.</title>
        <authorList>
            <consortium name="DOE Joint Genome Institute"/>
            <person name="Baroncelli R."/>
            <person name="Diaz J.F."/>
            <person name="Benocci T."/>
            <person name="Peng M."/>
            <person name="Battaglia E."/>
            <person name="Haridas S."/>
            <person name="Andreopoulos W."/>
            <person name="Labutti K."/>
            <person name="Pangilinan J."/>
            <person name="Floch G.L."/>
            <person name="Makela M.R."/>
            <person name="Henrissat B."/>
            <person name="Grigoriev I.V."/>
            <person name="Crouch J.A."/>
            <person name="De Vries R.P."/>
            <person name="Sukno S.A."/>
            <person name="Thon M.R."/>
        </authorList>
    </citation>
    <scope>NUCLEOTIDE SEQUENCE</scope>
    <source>
        <strain evidence="2">CBS 125086</strain>
    </source>
</reference>
<dbReference type="GeneID" id="85436815"/>
<dbReference type="RefSeq" id="XP_060410572.1">
    <property type="nucleotide sequence ID" value="XM_060552575.1"/>
</dbReference>
<gene>
    <name evidence="2" type="ORF">LY79DRAFT_342580</name>
</gene>
<proteinExistence type="predicted"/>
<keyword evidence="3" id="KW-1185">Reference proteome</keyword>
<organism evidence="2 3">
    <name type="scientific">Colletotrichum navitas</name>
    <dbReference type="NCBI Taxonomy" id="681940"/>
    <lineage>
        <taxon>Eukaryota</taxon>
        <taxon>Fungi</taxon>
        <taxon>Dikarya</taxon>
        <taxon>Ascomycota</taxon>
        <taxon>Pezizomycotina</taxon>
        <taxon>Sordariomycetes</taxon>
        <taxon>Hypocreomycetidae</taxon>
        <taxon>Glomerellales</taxon>
        <taxon>Glomerellaceae</taxon>
        <taxon>Colletotrichum</taxon>
        <taxon>Colletotrichum graminicola species complex</taxon>
    </lineage>
</organism>
<evidence type="ECO:0000313" key="2">
    <source>
        <dbReference type="EMBL" id="KAK1579448.1"/>
    </source>
</evidence>
<feature type="compositionally biased region" description="Basic and acidic residues" evidence="1">
    <location>
        <begin position="9"/>
        <end position="19"/>
    </location>
</feature>
<protein>
    <submittedName>
        <fullName evidence="2">Uncharacterized protein</fullName>
    </submittedName>
</protein>
<dbReference type="EMBL" id="JAHLJV010000066">
    <property type="protein sequence ID" value="KAK1579448.1"/>
    <property type="molecule type" value="Genomic_DNA"/>
</dbReference>
<accession>A0AAD8PSY1</accession>
<feature type="region of interest" description="Disordered" evidence="1">
    <location>
        <begin position="1"/>
        <end position="30"/>
    </location>
</feature>
<sequence length="167" mass="17852">MCKRPRTNASDRVRRDDPPPGHVNGTTRLSSNSRLTFPTFHFGRGSRDSGFGVCTCSQPIHAFLCASQIWKSGDGQKAGGSLTERTTSDRSAGSDAIRLTARVEHLIADSMAVCVKGQGGEGDAVSPQQIRTAHIPPTRPILKGDPCFCQPASPYIVAPGQCGVRIY</sequence>
<comment type="caution">
    <text evidence="2">The sequence shown here is derived from an EMBL/GenBank/DDBJ whole genome shotgun (WGS) entry which is preliminary data.</text>
</comment>
<dbReference type="AlphaFoldDB" id="A0AAD8PSY1"/>
<evidence type="ECO:0000256" key="1">
    <source>
        <dbReference type="SAM" id="MobiDB-lite"/>
    </source>
</evidence>